<comment type="caution">
    <text evidence="1">The sequence shown here is derived from an EMBL/GenBank/DDBJ whole genome shotgun (WGS) entry which is preliminary data.</text>
</comment>
<organism evidence="1 2">
    <name type="scientific">Candidatus Enterococcus courvalinii</name>
    <dbReference type="NCBI Taxonomy" id="2815329"/>
    <lineage>
        <taxon>Bacteria</taxon>
        <taxon>Bacillati</taxon>
        <taxon>Bacillota</taxon>
        <taxon>Bacilli</taxon>
        <taxon>Lactobacillales</taxon>
        <taxon>Enterococcaceae</taxon>
        <taxon>Enterococcus</taxon>
    </lineage>
</organism>
<proteinExistence type="predicted"/>
<dbReference type="EMBL" id="JAFLWI010000008">
    <property type="protein sequence ID" value="MBO0481971.1"/>
    <property type="molecule type" value="Genomic_DNA"/>
</dbReference>
<keyword evidence="2" id="KW-1185">Reference proteome</keyword>
<dbReference type="RefSeq" id="WP_206898735.1">
    <property type="nucleotide sequence ID" value="NZ_JAFLWI010000008.1"/>
</dbReference>
<gene>
    <name evidence="1" type="ORF">JZO71_06550</name>
</gene>
<name>A0ABS3HZX4_9ENTE</name>
<sequence>MNPIQRLEELPAEILQTFHPDFIFLIESDKIQHFPARNMSHNQKIQEVKKRLDHSLMVTYWKDHEIIYSPELNVFAVLPKE</sequence>
<evidence type="ECO:0000313" key="2">
    <source>
        <dbReference type="Proteomes" id="UP000664832"/>
    </source>
</evidence>
<evidence type="ECO:0000313" key="1">
    <source>
        <dbReference type="EMBL" id="MBO0481971.1"/>
    </source>
</evidence>
<dbReference type="Proteomes" id="UP000664832">
    <property type="component" value="Unassembled WGS sequence"/>
</dbReference>
<protein>
    <submittedName>
        <fullName evidence="1">Uncharacterized protein</fullName>
    </submittedName>
</protein>
<accession>A0ABS3HZX4</accession>
<reference evidence="1 2" key="1">
    <citation type="submission" date="2021-03" db="EMBL/GenBank/DDBJ databases">
        <title>Enterococcal diversity collection.</title>
        <authorList>
            <person name="Gilmore M.S."/>
            <person name="Schwartzman J."/>
            <person name="Van Tyne D."/>
            <person name="Martin M."/>
            <person name="Earl A.M."/>
            <person name="Manson A.L."/>
            <person name="Straub T."/>
            <person name="Salamzade R."/>
            <person name="Saavedra J."/>
            <person name="Lebreton F."/>
            <person name="Prichula J."/>
            <person name="Schaufler K."/>
            <person name="Gaca A."/>
            <person name="Sgardioli B."/>
            <person name="Wagenaar J."/>
            <person name="Strong T."/>
        </authorList>
    </citation>
    <scope>NUCLEOTIDE SEQUENCE [LARGE SCALE GENOMIC DNA]</scope>
    <source>
        <strain evidence="1 2">MSG2901</strain>
    </source>
</reference>